<keyword evidence="1" id="KW-1133">Transmembrane helix</keyword>
<organism evidence="3">
    <name type="scientific">uncultured Leptolyngbya sp</name>
    <dbReference type="NCBI Taxonomy" id="332963"/>
    <lineage>
        <taxon>Bacteria</taxon>
        <taxon>Bacillati</taxon>
        <taxon>Cyanobacteriota</taxon>
        <taxon>Cyanophyceae</taxon>
        <taxon>Leptolyngbyales</taxon>
        <taxon>Leptolyngbyaceae</taxon>
        <taxon>Leptolyngbya group</taxon>
        <taxon>Leptolyngbya</taxon>
        <taxon>environmental samples</taxon>
    </lineage>
</organism>
<name>A0A6J4P326_9CYAN</name>
<dbReference type="SUPFAM" id="SSF53098">
    <property type="entry name" value="Ribonuclease H-like"/>
    <property type="match status" value="1"/>
</dbReference>
<feature type="domain" description="Transposase IS4-like" evidence="2">
    <location>
        <begin position="93"/>
        <end position="310"/>
    </location>
</feature>
<protein>
    <recommendedName>
        <fullName evidence="2">Transposase IS4-like domain-containing protein</fullName>
    </recommendedName>
</protein>
<dbReference type="GO" id="GO:0004803">
    <property type="term" value="F:transposase activity"/>
    <property type="evidence" value="ECO:0007669"/>
    <property type="project" value="InterPro"/>
</dbReference>
<dbReference type="GO" id="GO:0006313">
    <property type="term" value="P:DNA transposition"/>
    <property type="evidence" value="ECO:0007669"/>
    <property type="project" value="InterPro"/>
</dbReference>
<keyword evidence="1" id="KW-0812">Transmembrane</keyword>
<dbReference type="Pfam" id="PF01609">
    <property type="entry name" value="DDE_Tnp_1"/>
    <property type="match status" value="1"/>
</dbReference>
<dbReference type="AlphaFoldDB" id="A0A6J4P326"/>
<feature type="transmembrane region" description="Helical" evidence="1">
    <location>
        <begin position="297"/>
        <end position="320"/>
    </location>
</feature>
<gene>
    <name evidence="3" type="ORF">AVDCRST_MAG94-6089</name>
</gene>
<evidence type="ECO:0000259" key="2">
    <source>
        <dbReference type="Pfam" id="PF01609"/>
    </source>
</evidence>
<dbReference type="GO" id="GO:0003677">
    <property type="term" value="F:DNA binding"/>
    <property type="evidence" value="ECO:0007669"/>
    <property type="project" value="InterPro"/>
</dbReference>
<accession>A0A6J4P326</accession>
<sequence length="368" mass="42113">MESLPVACQALMSSLLGLMPSLHQQESLQALFGLFLAPIGSPLPQHCQLKSAGALSRFLNHYGWPTRQVIRSVRQWVLEQLLGWAPQGRRPHLQLIVDLTTLEKTGKFQQLPGLVRWYNRKRGLHLVVLYLVVGRWRLPWGFRIYRGKGSATPVQLALRLLSTLPLCLRQRYEGMVLADAGFGSREFLQGVRQLGFHALVSVSSSRCLADGRPLQQLHRAGQQIQLRGLSMSLTWGYYYFKGEDGRYRKRHLLCTRRLKASTLRWWGRRRWAIEGFFKVAKHRFGLHRFGQSSPVGVYRWLVLVLIAFVLALCGLLMQQAAEEVDWAVAAQTVVRLLIPHIIIYSLLKELEPWRKEALALGIELPKTQ</sequence>
<dbReference type="InterPro" id="IPR012337">
    <property type="entry name" value="RNaseH-like_sf"/>
</dbReference>
<evidence type="ECO:0000313" key="3">
    <source>
        <dbReference type="EMBL" id="CAA9404497.1"/>
    </source>
</evidence>
<evidence type="ECO:0000256" key="1">
    <source>
        <dbReference type="SAM" id="Phobius"/>
    </source>
</evidence>
<keyword evidence="1" id="KW-0472">Membrane</keyword>
<proteinExistence type="predicted"/>
<reference evidence="3" key="1">
    <citation type="submission" date="2020-02" db="EMBL/GenBank/DDBJ databases">
        <authorList>
            <person name="Meier V. D."/>
        </authorList>
    </citation>
    <scope>NUCLEOTIDE SEQUENCE</scope>
    <source>
        <strain evidence="3">AVDCRST_MAG94</strain>
    </source>
</reference>
<dbReference type="EMBL" id="CADCTY010002099">
    <property type="protein sequence ID" value="CAA9404497.1"/>
    <property type="molecule type" value="Genomic_DNA"/>
</dbReference>
<dbReference type="InterPro" id="IPR002559">
    <property type="entry name" value="Transposase_11"/>
</dbReference>